<organism evidence="9 10">
    <name type="scientific">Lobosporangium transversale</name>
    <dbReference type="NCBI Taxonomy" id="64571"/>
    <lineage>
        <taxon>Eukaryota</taxon>
        <taxon>Fungi</taxon>
        <taxon>Fungi incertae sedis</taxon>
        <taxon>Mucoromycota</taxon>
        <taxon>Mortierellomycotina</taxon>
        <taxon>Mortierellomycetes</taxon>
        <taxon>Mortierellales</taxon>
        <taxon>Mortierellaceae</taxon>
        <taxon>Lobosporangium</taxon>
    </lineage>
</organism>
<keyword evidence="3" id="KW-0963">Cytoplasm</keyword>
<dbReference type="GO" id="GO:0005856">
    <property type="term" value="C:cytoskeleton"/>
    <property type="evidence" value="ECO:0007669"/>
    <property type="project" value="UniProtKB-SubCell"/>
</dbReference>
<keyword evidence="4" id="KW-0597">Phosphoprotein</keyword>
<dbReference type="EMBL" id="MCFF01000009">
    <property type="protein sequence ID" value="ORZ23793.1"/>
    <property type="molecule type" value="Genomic_DNA"/>
</dbReference>
<gene>
    <name evidence="9" type="ORF">BCR41DRAFT_246385</name>
</gene>
<keyword evidence="5 7" id="KW-0175">Coiled coil</keyword>
<dbReference type="PANTHER" id="PTHR13924">
    <property type="entry name" value="TRANSFORMING ACIDIC COILED-COIL CONTAINING PROTEIN 1/2"/>
    <property type="match status" value="1"/>
</dbReference>
<dbReference type="Pfam" id="PF05010">
    <property type="entry name" value="TACC_C"/>
    <property type="match status" value="1"/>
</dbReference>
<comment type="caution">
    <text evidence="9">The sequence shown here is derived from an EMBL/GenBank/DDBJ whole genome shotgun (WGS) entry which is preliminary data.</text>
</comment>
<comment type="similarity">
    <text evidence="2">Belongs to the TACC family.</text>
</comment>
<evidence type="ECO:0000256" key="4">
    <source>
        <dbReference type="ARBA" id="ARBA00022553"/>
    </source>
</evidence>
<dbReference type="InParanoid" id="A0A1Y2GYE9"/>
<feature type="domain" description="Transforming acidic coiled-coil-containing protein C-terminal" evidence="8">
    <location>
        <begin position="22"/>
        <end position="206"/>
    </location>
</feature>
<keyword evidence="6" id="KW-0206">Cytoskeleton</keyword>
<dbReference type="Proteomes" id="UP000193648">
    <property type="component" value="Unassembled WGS sequence"/>
</dbReference>
<sequence>MKKNVRMDLRIEITNEIREEYERSAEQEAAIYQHEIEELKLALEKEKHEKQQLKNVLDEFESSLADIAVSTAAEIQTIKEENKKLTETNEETEEAFILLKTRYDELKGLNAKHVENEGILRKAIETLKQDFETSDSRYESLKEHADAKLLQASKEMEQARIVYENEIAMLKAQLNRQEMQMRTLEQALEIKNKENEDLILFSEELIAKLS</sequence>
<evidence type="ECO:0000256" key="7">
    <source>
        <dbReference type="SAM" id="Coils"/>
    </source>
</evidence>
<dbReference type="GO" id="GO:0005737">
    <property type="term" value="C:cytoplasm"/>
    <property type="evidence" value="ECO:0007669"/>
    <property type="project" value="TreeGrafter"/>
</dbReference>
<evidence type="ECO:0000313" key="9">
    <source>
        <dbReference type="EMBL" id="ORZ23793.1"/>
    </source>
</evidence>
<accession>A0A1Y2GYE9</accession>
<dbReference type="GeneID" id="33562002"/>
<dbReference type="InterPro" id="IPR007707">
    <property type="entry name" value="TACC_C"/>
</dbReference>
<proteinExistence type="inferred from homology"/>
<evidence type="ECO:0000256" key="3">
    <source>
        <dbReference type="ARBA" id="ARBA00022490"/>
    </source>
</evidence>
<evidence type="ECO:0000313" key="10">
    <source>
        <dbReference type="Proteomes" id="UP000193648"/>
    </source>
</evidence>
<feature type="coiled-coil region" evidence="7">
    <location>
        <begin position="153"/>
        <end position="194"/>
    </location>
</feature>
<dbReference type="STRING" id="64571.A0A1Y2GYE9"/>
<protein>
    <submittedName>
        <fullName evidence="9">Transforming acidic coiled-coil</fullName>
    </submittedName>
</protein>
<dbReference type="InterPro" id="IPR039915">
    <property type="entry name" value="TACC"/>
</dbReference>
<dbReference type="Gene3D" id="1.20.5.1700">
    <property type="match status" value="1"/>
</dbReference>
<reference evidence="9 10" key="1">
    <citation type="submission" date="2016-07" db="EMBL/GenBank/DDBJ databases">
        <title>Pervasive Adenine N6-methylation of Active Genes in Fungi.</title>
        <authorList>
            <consortium name="DOE Joint Genome Institute"/>
            <person name="Mondo S.J."/>
            <person name="Dannebaum R.O."/>
            <person name="Kuo R.C."/>
            <person name="Labutti K."/>
            <person name="Haridas S."/>
            <person name="Kuo A."/>
            <person name="Salamov A."/>
            <person name="Ahrendt S.R."/>
            <person name="Lipzen A."/>
            <person name="Sullivan W."/>
            <person name="Andreopoulos W.B."/>
            <person name="Clum A."/>
            <person name="Lindquist E."/>
            <person name="Daum C."/>
            <person name="Ramamoorthy G.K."/>
            <person name="Gryganskyi A."/>
            <person name="Culley D."/>
            <person name="Magnuson J.K."/>
            <person name="James T.Y."/>
            <person name="O'Malley M.A."/>
            <person name="Stajich J.E."/>
            <person name="Spatafora J.W."/>
            <person name="Visel A."/>
            <person name="Grigoriev I.V."/>
        </authorList>
    </citation>
    <scope>NUCLEOTIDE SEQUENCE [LARGE SCALE GENOMIC DNA]</scope>
    <source>
        <strain evidence="9 10">NRRL 3116</strain>
    </source>
</reference>
<evidence type="ECO:0000256" key="1">
    <source>
        <dbReference type="ARBA" id="ARBA00004245"/>
    </source>
</evidence>
<comment type="subcellular location">
    <subcellularLocation>
        <location evidence="1">Cytoplasm</location>
        <location evidence="1">Cytoskeleton</location>
    </subcellularLocation>
</comment>
<feature type="coiled-coil region" evidence="7">
    <location>
        <begin position="22"/>
        <end position="95"/>
    </location>
</feature>
<evidence type="ECO:0000256" key="6">
    <source>
        <dbReference type="ARBA" id="ARBA00023212"/>
    </source>
</evidence>
<evidence type="ECO:0000256" key="5">
    <source>
        <dbReference type="ARBA" id="ARBA00023054"/>
    </source>
</evidence>
<keyword evidence="10" id="KW-1185">Reference proteome</keyword>
<name>A0A1Y2GYE9_9FUNG</name>
<dbReference type="GO" id="GO:0007052">
    <property type="term" value="P:mitotic spindle organization"/>
    <property type="evidence" value="ECO:0007669"/>
    <property type="project" value="InterPro"/>
</dbReference>
<dbReference type="OrthoDB" id="10255048at2759"/>
<evidence type="ECO:0000259" key="8">
    <source>
        <dbReference type="Pfam" id="PF05010"/>
    </source>
</evidence>
<dbReference type="AlphaFoldDB" id="A0A1Y2GYE9"/>
<evidence type="ECO:0000256" key="2">
    <source>
        <dbReference type="ARBA" id="ARBA00009423"/>
    </source>
</evidence>
<dbReference type="PANTHER" id="PTHR13924:SF10">
    <property type="entry name" value="TRANSFORMING ACIDIC COILED-COIL PROTEIN, ISOFORM K"/>
    <property type="match status" value="1"/>
</dbReference>
<dbReference type="RefSeq" id="XP_021883607.1">
    <property type="nucleotide sequence ID" value="XM_022020158.1"/>
</dbReference>